<comment type="caution">
    <text evidence="1">The sequence shown here is derived from an EMBL/GenBank/DDBJ whole genome shotgun (WGS) entry which is preliminary data.</text>
</comment>
<dbReference type="RefSeq" id="WP_249698227.1">
    <property type="nucleotide sequence ID" value="NZ_JAMFLX010000004.1"/>
</dbReference>
<proteinExistence type="predicted"/>
<name>A0ABT0PD08_9GAMM</name>
<evidence type="ECO:0000313" key="2">
    <source>
        <dbReference type="Proteomes" id="UP001203338"/>
    </source>
</evidence>
<dbReference type="EMBL" id="JAMFLX010000004">
    <property type="protein sequence ID" value="MCL6269262.1"/>
    <property type="molecule type" value="Genomic_DNA"/>
</dbReference>
<organism evidence="1 2">
    <name type="scientific">Parendozoicomonas callyspongiae</name>
    <dbReference type="NCBI Taxonomy" id="2942213"/>
    <lineage>
        <taxon>Bacteria</taxon>
        <taxon>Pseudomonadati</taxon>
        <taxon>Pseudomonadota</taxon>
        <taxon>Gammaproteobacteria</taxon>
        <taxon>Oceanospirillales</taxon>
        <taxon>Endozoicomonadaceae</taxon>
        <taxon>Parendozoicomonas</taxon>
    </lineage>
</organism>
<protein>
    <recommendedName>
        <fullName evidence="3">VOC domain-containing protein</fullName>
    </recommendedName>
</protein>
<keyword evidence="2" id="KW-1185">Reference proteome</keyword>
<sequence>MRTFSHIGIPTDKIHGEETHNVEGGFHITDFEQSPSRVEWLRCEEKCGLPEMLQTVAHVAYQVDDLDKELEGANVLLEPWMANEHLRIAFIIEDDAPVELMEAVH</sequence>
<evidence type="ECO:0008006" key="3">
    <source>
        <dbReference type="Google" id="ProtNLM"/>
    </source>
</evidence>
<gene>
    <name evidence="1" type="ORF">M3P05_04790</name>
</gene>
<accession>A0ABT0PD08</accession>
<evidence type="ECO:0000313" key="1">
    <source>
        <dbReference type="EMBL" id="MCL6269262.1"/>
    </source>
</evidence>
<dbReference type="Proteomes" id="UP001203338">
    <property type="component" value="Unassembled WGS sequence"/>
</dbReference>
<reference evidence="1 2" key="1">
    <citation type="submission" date="2022-05" db="EMBL/GenBank/DDBJ databases">
        <authorList>
            <person name="Park J.-S."/>
        </authorList>
    </citation>
    <scope>NUCLEOTIDE SEQUENCE [LARGE SCALE GENOMIC DNA]</scope>
    <source>
        <strain evidence="1 2">2012CJ34-2</strain>
    </source>
</reference>